<dbReference type="OrthoDB" id="503948at2"/>
<name>A0A366K7Y2_9BIFI</name>
<dbReference type="Gene3D" id="3.40.50.1820">
    <property type="entry name" value="alpha/beta hydrolase"/>
    <property type="match status" value="1"/>
</dbReference>
<dbReference type="GO" id="GO:0016787">
    <property type="term" value="F:hydrolase activity"/>
    <property type="evidence" value="ECO:0007669"/>
    <property type="project" value="UniProtKB-KW"/>
</dbReference>
<sequence length="310" mass="34205">MSVKKQKKRRGSARLLVVGLLVLILVGLGARLAVDRSHGPKAQAPAGQESFRSGETKSKGKQQQYIQEPIPTFFFHGWNGSYRSEEQMCRAIKAAGVTKTVIRADVDERGGVSFVGTIPKGASNPLVEVNFVDNKNVDYTTLAAWARNVIVATRGIYRFDSYNAVGHSMGNMVIMNFLNNYSDDATLPLLHKQVALAGNFNGIIGDDDQPNLRKLDAEGKPNQMNWLYQNILPLRQTYPQGVDVLNIYGNIGDGTNSDGNLTNASSQSMRYLVSGRAKSYREEMISGKNGGHSALHENQEVDRLLIDFLW</sequence>
<feature type="region of interest" description="Disordered" evidence="1">
    <location>
        <begin position="37"/>
        <end position="62"/>
    </location>
</feature>
<evidence type="ECO:0000256" key="1">
    <source>
        <dbReference type="SAM" id="MobiDB-lite"/>
    </source>
</evidence>
<gene>
    <name evidence="2" type="ORF">CRD60_04030</name>
</gene>
<keyword evidence="3" id="KW-1185">Reference proteome</keyword>
<dbReference type="Pfam" id="PF06028">
    <property type="entry name" value="DUF915"/>
    <property type="match status" value="1"/>
</dbReference>
<dbReference type="Proteomes" id="UP000252530">
    <property type="component" value="Unassembled WGS sequence"/>
</dbReference>
<keyword evidence="2" id="KW-0378">Hydrolase</keyword>
<dbReference type="InterPro" id="IPR010315">
    <property type="entry name" value="DUF915_hydro-like"/>
</dbReference>
<dbReference type="EMBL" id="PDCG01000003">
    <property type="protein sequence ID" value="RBP97774.1"/>
    <property type="molecule type" value="Genomic_DNA"/>
</dbReference>
<evidence type="ECO:0000313" key="3">
    <source>
        <dbReference type="Proteomes" id="UP000252530"/>
    </source>
</evidence>
<accession>A0A366K7Y2</accession>
<evidence type="ECO:0000313" key="2">
    <source>
        <dbReference type="EMBL" id="RBP97774.1"/>
    </source>
</evidence>
<dbReference type="InterPro" id="IPR029058">
    <property type="entry name" value="AB_hydrolase_fold"/>
</dbReference>
<protein>
    <submittedName>
        <fullName evidence="2">Alpha/beta hydrolase</fullName>
    </submittedName>
</protein>
<dbReference type="AlphaFoldDB" id="A0A366K7Y2"/>
<proteinExistence type="predicted"/>
<comment type="caution">
    <text evidence="2">The sequence shown here is derived from an EMBL/GenBank/DDBJ whole genome shotgun (WGS) entry which is preliminary data.</text>
</comment>
<dbReference type="SUPFAM" id="SSF53474">
    <property type="entry name" value="alpha/beta-Hydrolases"/>
    <property type="match status" value="1"/>
</dbReference>
<dbReference type="RefSeq" id="WP_113860024.1">
    <property type="nucleotide sequence ID" value="NZ_PDCG01000003.1"/>
</dbReference>
<reference evidence="2 3" key="1">
    <citation type="submission" date="2017-10" db="EMBL/GenBank/DDBJ databases">
        <title>Bifidobacterium xylocopum sp. nov. and Bifidobacterium aemilianum sp. nov., from the carpenter bee (Xylocopa violacea) digestive tract.</title>
        <authorList>
            <person name="Alberoni D."/>
            <person name="Baffoni L."/>
            <person name="Di Gioia D."/>
            <person name="Gaggia F."/>
            <person name="Biavati B."/>
        </authorList>
    </citation>
    <scope>NUCLEOTIDE SEQUENCE [LARGE SCALE GENOMIC DNA]</scope>
    <source>
        <strain evidence="2 3">XV10</strain>
    </source>
</reference>
<organism evidence="2 3">
    <name type="scientific">Bifidobacterium aemilianum</name>
    <dbReference type="NCBI Taxonomy" id="2493120"/>
    <lineage>
        <taxon>Bacteria</taxon>
        <taxon>Bacillati</taxon>
        <taxon>Actinomycetota</taxon>
        <taxon>Actinomycetes</taxon>
        <taxon>Bifidobacteriales</taxon>
        <taxon>Bifidobacteriaceae</taxon>
        <taxon>Bifidobacterium</taxon>
    </lineage>
</organism>